<comment type="cofactor">
    <cofactor evidence="1">
        <name>Fe(2+)</name>
        <dbReference type="ChEBI" id="CHEBI:29033"/>
    </cofactor>
</comment>
<organism evidence="5 6">
    <name type="scientific">Candidatus Nomurabacteria bacterium RIFCSPHIGHO2_12_FULL_37_29</name>
    <dbReference type="NCBI Taxonomy" id="1801759"/>
    <lineage>
        <taxon>Bacteria</taxon>
        <taxon>Candidatus Nomuraibacteriota</taxon>
    </lineage>
</organism>
<feature type="domain" description="TauD/TfdA-like" evidence="4">
    <location>
        <begin position="26"/>
        <end position="259"/>
    </location>
</feature>
<name>A0A1F6WBN6_9BACT</name>
<evidence type="ECO:0000256" key="2">
    <source>
        <dbReference type="ARBA" id="ARBA00023002"/>
    </source>
</evidence>
<dbReference type="AlphaFoldDB" id="A0A1F6WBN6"/>
<evidence type="ECO:0000259" key="4">
    <source>
        <dbReference type="Pfam" id="PF02668"/>
    </source>
</evidence>
<dbReference type="InterPro" id="IPR003819">
    <property type="entry name" value="TauD/TfdA-like"/>
</dbReference>
<evidence type="ECO:0000256" key="1">
    <source>
        <dbReference type="ARBA" id="ARBA00001954"/>
    </source>
</evidence>
<dbReference type="Proteomes" id="UP000177052">
    <property type="component" value="Unassembled WGS sequence"/>
</dbReference>
<dbReference type="InterPro" id="IPR042098">
    <property type="entry name" value="TauD-like_sf"/>
</dbReference>
<dbReference type="GO" id="GO:0016491">
    <property type="term" value="F:oxidoreductase activity"/>
    <property type="evidence" value="ECO:0007669"/>
    <property type="project" value="UniProtKB-KW"/>
</dbReference>
<comment type="caution">
    <text evidence="5">The sequence shown here is derived from an EMBL/GenBank/DDBJ whole genome shotgun (WGS) entry which is preliminary data.</text>
</comment>
<evidence type="ECO:0000313" key="5">
    <source>
        <dbReference type="EMBL" id="OGI79327.1"/>
    </source>
</evidence>
<reference evidence="5 6" key="1">
    <citation type="journal article" date="2016" name="Nat. Commun.">
        <title>Thousands of microbial genomes shed light on interconnected biogeochemical processes in an aquifer system.</title>
        <authorList>
            <person name="Anantharaman K."/>
            <person name="Brown C.T."/>
            <person name="Hug L.A."/>
            <person name="Sharon I."/>
            <person name="Castelle C.J."/>
            <person name="Probst A.J."/>
            <person name="Thomas B.C."/>
            <person name="Singh A."/>
            <person name="Wilkins M.J."/>
            <person name="Karaoz U."/>
            <person name="Brodie E.L."/>
            <person name="Williams K.H."/>
            <person name="Hubbard S.S."/>
            <person name="Banfield J.F."/>
        </authorList>
    </citation>
    <scope>NUCLEOTIDE SEQUENCE [LARGE SCALE GENOMIC DNA]</scope>
</reference>
<dbReference type="PANTHER" id="PTHR10696">
    <property type="entry name" value="GAMMA-BUTYROBETAINE HYDROXYLASE-RELATED"/>
    <property type="match status" value="1"/>
</dbReference>
<evidence type="ECO:0000313" key="6">
    <source>
        <dbReference type="Proteomes" id="UP000177052"/>
    </source>
</evidence>
<protein>
    <recommendedName>
        <fullName evidence="4">TauD/TfdA-like domain-containing protein</fullName>
    </recommendedName>
</protein>
<dbReference type="Gene3D" id="3.60.130.10">
    <property type="entry name" value="Clavaminate synthase-like"/>
    <property type="match status" value="1"/>
</dbReference>
<dbReference type="PANTHER" id="PTHR10696:SF56">
    <property type="entry name" value="TAUD_TFDA-LIKE DOMAIN-CONTAINING PROTEIN"/>
    <property type="match status" value="1"/>
</dbReference>
<dbReference type="EMBL" id="MFUJ01000016">
    <property type="protein sequence ID" value="OGI79327.1"/>
    <property type="molecule type" value="Genomic_DNA"/>
</dbReference>
<accession>A0A1F6WBN6</accession>
<dbReference type="GO" id="GO:0017000">
    <property type="term" value="P:antibiotic biosynthetic process"/>
    <property type="evidence" value="ECO:0007669"/>
    <property type="project" value="UniProtKB-KW"/>
</dbReference>
<gene>
    <name evidence="5" type="ORF">A3F19_02420</name>
</gene>
<proteinExistence type="predicted"/>
<keyword evidence="3" id="KW-0045">Antibiotic biosynthesis</keyword>
<sequence length="277" mass="31508">MNDDFEKVNSKENKSILDSRSNLESIKLGIPSSSHVEKFKEKIIEMFNNYGALVVEFKSNEDPREQLLCFKDIFGTTLTHDRADKDMIAEVAVSDNFQGYLGTSNVEHPFHTDGAYEETPPHITALRCEIPAKSGGTTRLVSGKSIYDYLMAQNKIIANALFAPDALCVERAGRKSCQPVFQREKDRILIRYRSDETSTPSQKPEVQEAMLEIKKFLENKTNYMAFTLKERQVLIADNTRILHARTAFAKNEPRKMHRLFFSGKSSPESRLVFGFPA</sequence>
<dbReference type="SUPFAM" id="SSF51197">
    <property type="entry name" value="Clavaminate synthase-like"/>
    <property type="match status" value="1"/>
</dbReference>
<evidence type="ECO:0000256" key="3">
    <source>
        <dbReference type="ARBA" id="ARBA00023194"/>
    </source>
</evidence>
<dbReference type="Pfam" id="PF02668">
    <property type="entry name" value="TauD"/>
    <property type="match status" value="1"/>
</dbReference>
<keyword evidence="2" id="KW-0560">Oxidoreductase</keyword>
<dbReference type="InterPro" id="IPR050411">
    <property type="entry name" value="AlphaKG_dependent_hydroxylases"/>
</dbReference>